<accession>A0A2N7GLX8</accession>
<feature type="transmembrane region" description="Helical" evidence="8">
    <location>
        <begin position="164"/>
        <end position="182"/>
    </location>
</feature>
<evidence type="ECO:0000313" key="11">
    <source>
        <dbReference type="Proteomes" id="UP000235746"/>
    </source>
</evidence>
<dbReference type="InterPro" id="IPR052017">
    <property type="entry name" value="TSUP"/>
</dbReference>
<comment type="caution">
    <text evidence="9">The sequence shown here is derived from an EMBL/GenBank/DDBJ whole genome shotgun (WGS) entry which is preliminary data.</text>
</comment>
<gene>
    <name evidence="10" type="ORF">BCT74_20730</name>
    <name evidence="9" type="ORF">BCT99_25545</name>
</gene>
<evidence type="ECO:0000256" key="3">
    <source>
        <dbReference type="ARBA" id="ARBA00022448"/>
    </source>
</evidence>
<feature type="transmembrane region" description="Helical" evidence="8">
    <location>
        <begin position="76"/>
        <end position="93"/>
    </location>
</feature>
<keyword evidence="6 8" id="KW-1133">Transmembrane helix</keyword>
<reference evidence="10" key="3">
    <citation type="submission" date="2016-07" db="EMBL/GenBank/DDBJ databases">
        <authorList>
            <person name="Wan K."/>
            <person name="Booth B."/>
            <person name="Spirohn K."/>
            <person name="Hao T."/>
            <person name="Hu Y."/>
            <person name="Calderwood M."/>
            <person name="Hill D."/>
            <person name="Mohr S."/>
            <person name="Vidal M."/>
            <person name="Celniker S."/>
            <person name="Perrimon N."/>
        </authorList>
    </citation>
    <scope>NUCLEOTIDE SEQUENCE</scope>
    <source>
        <strain evidence="10">10N.261.51.B8</strain>
    </source>
</reference>
<proteinExistence type="inferred from homology"/>
<evidence type="ECO:0000256" key="2">
    <source>
        <dbReference type="ARBA" id="ARBA00009142"/>
    </source>
</evidence>
<keyword evidence="5 8" id="KW-0812">Transmembrane</keyword>
<dbReference type="EMBL" id="MCXM01000036">
    <property type="protein sequence ID" value="PMK42952.1"/>
    <property type="molecule type" value="Genomic_DNA"/>
</dbReference>
<keyword evidence="3" id="KW-0813">Transport</keyword>
<evidence type="ECO:0000313" key="9">
    <source>
        <dbReference type="EMBL" id="PMK42952.1"/>
    </source>
</evidence>
<dbReference type="PANTHER" id="PTHR30269:SF37">
    <property type="entry name" value="MEMBRANE TRANSPORTER PROTEIN"/>
    <property type="match status" value="1"/>
</dbReference>
<dbReference type="PANTHER" id="PTHR30269">
    <property type="entry name" value="TRANSMEMBRANE PROTEIN YFCA"/>
    <property type="match status" value="1"/>
</dbReference>
<organism evidence="9">
    <name type="scientific">Vibrio lentus</name>
    <dbReference type="NCBI Taxonomy" id="136468"/>
    <lineage>
        <taxon>Bacteria</taxon>
        <taxon>Pseudomonadati</taxon>
        <taxon>Pseudomonadota</taxon>
        <taxon>Gammaproteobacteria</taxon>
        <taxon>Vibrionales</taxon>
        <taxon>Vibrionaceae</taxon>
        <taxon>Vibrio</taxon>
    </lineage>
</organism>
<comment type="subcellular location">
    <subcellularLocation>
        <location evidence="1 8">Cell membrane</location>
        <topology evidence="1 8">Multi-pass membrane protein</topology>
    </subcellularLocation>
</comment>
<protein>
    <recommendedName>
        <fullName evidence="8">Probable membrane transporter protein</fullName>
    </recommendedName>
</protein>
<reference evidence="9" key="4">
    <citation type="journal article" date="2018" name="Nature">
        <title>A major lineage of non-tailed dsDNA viruses as unrecognized killers of marine bacteria.</title>
        <authorList>
            <person name="Kauffman K.M."/>
            <person name="Hussain F.A."/>
            <person name="Yang J."/>
            <person name="Arevalo P."/>
            <person name="Brown J.M."/>
            <person name="Chang W.K."/>
            <person name="VanInsberghe D."/>
            <person name="Elsherbini J."/>
            <person name="Sharma R.S."/>
            <person name="Cutler M.B."/>
            <person name="Kelly L."/>
            <person name="Polz M.F."/>
        </authorList>
    </citation>
    <scope>NUCLEOTIDE SEQUENCE</scope>
    <source>
        <strain evidence="10">10N.261.51.B8</strain>
        <strain evidence="9">10N.261.52.F7</strain>
    </source>
</reference>
<sequence>MIIDIWFYLAAIPAVFFYGMGKGGVGGILGMLSVPLMAMSVSPVQAAAILLPLLCGMDLMALFYHRKNCNYAELKVMMPFAVLGVMAASYFMGSLPTHIVELMIGGLALTFLGQKLLLKQSGSPNRIKGYALNLLSGFSSTIAHAGGPPASMYLLPKKLPKEQLIGTSVVFFAGLNFVKLVPYSYMGQLDTQNLMTSLVLVPIAFIGVRTGVWLVNIISQELIYKISYSVLFITAIKMLYSGVATL</sequence>
<evidence type="ECO:0000256" key="5">
    <source>
        <dbReference type="ARBA" id="ARBA00022692"/>
    </source>
</evidence>
<keyword evidence="7 8" id="KW-0472">Membrane</keyword>
<dbReference type="EMBL" id="MCYL01000014">
    <property type="protein sequence ID" value="PML56549.1"/>
    <property type="molecule type" value="Genomic_DNA"/>
</dbReference>
<evidence type="ECO:0000256" key="7">
    <source>
        <dbReference type="ARBA" id="ARBA00023136"/>
    </source>
</evidence>
<evidence type="ECO:0000313" key="10">
    <source>
        <dbReference type="EMBL" id="PML56549.1"/>
    </source>
</evidence>
<evidence type="ECO:0000256" key="1">
    <source>
        <dbReference type="ARBA" id="ARBA00004651"/>
    </source>
</evidence>
<reference evidence="9" key="2">
    <citation type="submission" date="2016-07" db="EMBL/GenBank/DDBJ databases">
        <authorList>
            <person name="Kauffman K."/>
            <person name="Arevalo P."/>
            <person name="Polz M.F."/>
        </authorList>
    </citation>
    <scope>NUCLEOTIDE SEQUENCE</scope>
    <source>
        <strain evidence="9">10N.261.52.F7</strain>
    </source>
</reference>
<evidence type="ECO:0000256" key="4">
    <source>
        <dbReference type="ARBA" id="ARBA00022475"/>
    </source>
</evidence>
<feature type="transmembrane region" description="Helical" evidence="8">
    <location>
        <begin position="44"/>
        <end position="64"/>
    </location>
</feature>
<feature type="transmembrane region" description="Helical" evidence="8">
    <location>
        <begin position="7"/>
        <end position="32"/>
    </location>
</feature>
<reference evidence="11" key="1">
    <citation type="submission" date="2016-07" db="EMBL/GenBank/DDBJ databases">
        <title>Nontailed viruses are major unrecognized killers of bacteria in the ocean.</title>
        <authorList>
            <person name="Kauffman K."/>
            <person name="Hussain F."/>
            <person name="Yang J."/>
            <person name="Arevalo P."/>
            <person name="Brown J."/>
            <person name="Cutler M."/>
            <person name="Kelly L."/>
            <person name="Polz M.F."/>
        </authorList>
    </citation>
    <scope>NUCLEOTIDE SEQUENCE [LARGE SCALE GENOMIC DNA]</scope>
    <source>
        <strain evidence="11">10N.261.51.B8</strain>
        <strain>10N.261.52.F7</strain>
    </source>
</reference>
<dbReference type="AlphaFoldDB" id="A0A2N7GLX8"/>
<dbReference type="RefSeq" id="WP_102281773.1">
    <property type="nucleotide sequence ID" value="NZ_JAJGZN020000003.1"/>
</dbReference>
<feature type="transmembrane region" description="Helical" evidence="8">
    <location>
        <begin position="99"/>
        <end position="118"/>
    </location>
</feature>
<name>A0A2N7GLX8_9VIBR</name>
<dbReference type="GO" id="GO:0005886">
    <property type="term" value="C:plasma membrane"/>
    <property type="evidence" value="ECO:0007669"/>
    <property type="project" value="UniProtKB-SubCell"/>
</dbReference>
<feature type="transmembrane region" description="Helical" evidence="8">
    <location>
        <begin position="194"/>
        <end position="215"/>
    </location>
</feature>
<evidence type="ECO:0000256" key="6">
    <source>
        <dbReference type="ARBA" id="ARBA00022989"/>
    </source>
</evidence>
<comment type="similarity">
    <text evidence="2 8">Belongs to the 4-toluene sulfonate uptake permease (TSUP) (TC 2.A.102) family.</text>
</comment>
<evidence type="ECO:0000256" key="8">
    <source>
        <dbReference type="RuleBase" id="RU363041"/>
    </source>
</evidence>
<dbReference type="Proteomes" id="UP000235746">
    <property type="component" value="Unassembled WGS sequence"/>
</dbReference>
<dbReference type="InterPro" id="IPR002781">
    <property type="entry name" value="TM_pro_TauE-like"/>
</dbReference>
<keyword evidence="4 8" id="KW-1003">Cell membrane</keyword>
<dbReference type="Pfam" id="PF01925">
    <property type="entry name" value="TauE"/>
    <property type="match status" value="1"/>
</dbReference>
<feature type="transmembrane region" description="Helical" evidence="8">
    <location>
        <begin position="222"/>
        <end position="240"/>
    </location>
</feature>